<dbReference type="Pfam" id="PF00067">
    <property type="entry name" value="p450"/>
    <property type="match status" value="1"/>
</dbReference>
<evidence type="ECO:0000256" key="6">
    <source>
        <dbReference type="ARBA" id="ARBA00022692"/>
    </source>
</evidence>
<dbReference type="PANTHER" id="PTHR46300">
    <property type="entry name" value="P450, PUTATIVE (EUROFUNG)-RELATED-RELATED"/>
    <property type="match status" value="1"/>
</dbReference>
<evidence type="ECO:0000313" key="15">
    <source>
        <dbReference type="Proteomes" id="UP000054279"/>
    </source>
</evidence>
<dbReference type="GO" id="GO:0016020">
    <property type="term" value="C:membrane"/>
    <property type="evidence" value="ECO:0007669"/>
    <property type="project" value="UniProtKB-SubCell"/>
</dbReference>
<dbReference type="InterPro" id="IPR050364">
    <property type="entry name" value="Cytochrome_P450_fung"/>
</dbReference>
<sequence>MASISSTISIAILYLVGPNIFRKNLVDKAGHPIPPGPPLRYAFLRQYPERALHAWGQKYGSIFSVWMAKQLFVVINDPKVARDLLVVHGANFLSRWSYFMKNQTILAGGAITAAGYNDSWRKHRRIAMQMLAPKAIEGYSDVLDIEARVLIRSLYDAAEGGVLPINPAAHVGRFSLNNMLTLSFGFRSYSATDPLVVKALKLGHEFMQLTGPWSNIIDFITPLQWIPTRMRSRGRRLHTDFMEVYGGLMLELKRRMDEGEEVPDCLVKSLFESQTKEELSWLDMCFLSIAFTTGGVHSTSGIIQWFLALMPSHPDVVGCDRWPTAEDEQQLPYLRAIIKEDFVYNDMYIPGGTVLVLNVYNLHHNEERYPNSSAFIPERFLGDELSSSDSSKLADPMKRDHWTFGAGICPAFNISGVAGEPISLEEYEGNSGRTPLPFRVKLEPRHANLENLMPDHEPSNTCR</sequence>
<evidence type="ECO:0000256" key="3">
    <source>
        <dbReference type="ARBA" id="ARBA00005179"/>
    </source>
</evidence>
<reference evidence="14 15" key="1">
    <citation type="submission" date="2014-06" db="EMBL/GenBank/DDBJ databases">
        <title>Evolutionary Origins and Diversification of the Mycorrhizal Mutualists.</title>
        <authorList>
            <consortium name="DOE Joint Genome Institute"/>
            <consortium name="Mycorrhizal Genomics Consortium"/>
            <person name="Kohler A."/>
            <person name="Kuo A."/>
            <person name="Nagy L.G."/>
            <person name="Floudas D."/>
            <person name="Copeland A."/>
            <person name="Barry K.W."/>
            <person name="Cichocki N."/>
            <person name="Veneault-Fourrey C."/>
            <person name="LaButti K."/>
            <person name="Lindquist E.A."/>
            <person name="Lipzen A."/>
            <person name="Lundell T."/>
            <person name="Morin E."/>
            <person name="Murat C."/>
            <person name="Riley R."/>
            <person name="Ohm R."/>
            <person name="Sun H."/>
            <person name="Tunlid A."/>
            <person name="Henrissat B."/>
            <person name="Grigoriev I.V."/>
            <person name="Hibbett D.S."/>
            <person name="Martin F."/>
        </authorList>
    </citation>
    <scope>NUCLEOTIDE SEQUENCE [LARGE SCALE GENOMIC DNA]</scope>
    <source>
        <strain evidence="14 15">SS14</strain>
    </source>
</reference>
<evidence type="ECO:0000256" key="1">
    <source>
        <dbReference type="ARBA" id="ARBA00001971"/>
    </source>
</evidence>
<evidence type="ECO:0000313" key="14">
    <source>
        <dbReference type="EMBL" id="KIJ26770.1"/>
    </source>
</evidence>
<evidence type="ECO:0000256" key="11">
    <source>
        <dbReference type="ARBA" id="ARBA00023033"/>
    </source>
</evidence>
<keyword evidence="10 13" id="KW-0408">Iron</keyword>
<keyword evidence="9" id="KW-0560">Oxidoreductase</keyword>
<keyword evidence="11" id="KW-0503">Monooxygenase</keyword>
<proteinExistence type="inferred from homology"/>
<keyword evidence="6" id="KW-0812">Transmembrane</keyword>
<evidence type="ECO:0000256" key="4">
    <source>
        <dbReference type="ARBA" id="ARBA00010617"/>
    </source>
</evidence>
<dbReference type="EMBL" id="KN837357">
    <property type="protein sequence ID" value="KIJ26770.1"/>
    <property type="molecule type" value="Genomic_DNA"/>
</dbReference>
<comment type="pathway">
    <text evidence="3">Secondary metabolite biosynthesis.</text>
</comment>
<evidence type="ECO:0000256" key="12">
    <source>
        <dbReference type="ARBA" id="ARBA00023136"/>
    </source>
</evidence>
<keyword evidence="15" id="KW-1185">Reference proteome</keyword>
<dbReference type="PRINTS" id="PR00463">
    <property type="entry name" value="EP450I"/>
</dbReference>
<evidence type="ECO:0000256" key="5">
    <source>
        <dbReference type="ARBA" id="ARBA00022617"/>
    </source>
</evidence>
<evidence type="ECO:0000256" key="2">
    <source>
        <dbReference type="ARBA" id="ARBA00004370"/>
    </source>
</evidence>
<keyword evidence="8" id="KW-1133">Transmembrane helix</keyword>
<dbReference type="SUPFAM" id="SSF48264">
    <property type="entry name" value="Cytochrome P450"/>
    <property type="match status" value="1"/>
</dbReference>
<feature type="binding site" description="axial binding residue" evidence="13">
    <location>
        <position position="409"/>
    </location>
    <ligand>
        <name>heme</name>
        <dbReference type="ChEBI" id="CHEBI:30413"/>
    </ligand>
    <ligandPart>
        <name>Fe</name>
        <dbReference type="ChEBI" id="CHEBI:18248"/>
    </ligandPart>
</feature>
<evidence type="ECO:0000256" key="7">
    <source>
        <dbReference type="ARBA" id="ARBA00022723"/>
    </source>
</evidence>
<name>A0A0C9UN94_SPHS4</name>
<dbReference type="HOGENOM" id="CLU_001570_2_1_1"/>
<dbReference type="GO" id="GO:0005506">
    <property type="term" value="F:iron ion binding"/>
    <property type="evidence" value="ECO:0007669"/>
    <property type="project" value="InterPro"/>
</dbReference>
<keyword evidence="7 13" id="KW-0479">Metal-binding</keyword>
<keyword evidence="5 13" id="KW-0349">Heme</keyword>
<comment type="cofactor">
    <cofactor evidence="1 13">
        <name>heme</name>
        <dbReference type="ChEBI" id="CHEBI:30413"/>
    </cofactor>
</comment>
<dbReference type="Proteomes" id="UP000054279">
    <property type="component" value="Unassembled WGS sequence"/>
</dbReference>
<dbReference type="InterPro" id="IPR002401">
    <property type="entry name" value="Cyt_P450_E_grp-I"/>
</dbReference>
<dbReference type="GO" id="GO:0004497">
    <property type="term" value="F:monooxygenase activity"/>
    <property type="evidence" value="ECO:0007669"/>
    <property type="project" value="UniProtKB-KW"/>
</dbReference>
<comment type="similarity">
    <text evidence="4">Belongs to the cytochrome P450 family.</text>
</comment>
<keyword evidence="12" id="KW-0472">Membrane</keyword>
<dbReference type="Gene3D" id="1.10.630.10">
    <property type="entry name" value="Cytochrome P450"/>
    <property type="match status" value="1"/>
</dbReference>
<evidence type="ECO:0000256" key="8">
    <source>
        <dbReference type="ARBA" id="ARBA00022989"/>
    </source>
</evidence>
<comment type="subcellular location">
    <subcellularLocation>
        <location evidence="2">Membrane</location>
    </subcellularLocation>
</comment>
<evidence type="ECO:0000256" key="10">
    <source>
        <dbReference type="ARBA" id="ARBA00023004"/>
    </source>
</evidence>
<organism evidence="14 15">
    <name type="scientific">Sphaerobolus stellatus (strain SS14)</name>
    <dbReference type="NCBI Taxonomy" id="990650"/>
    <lineage>
        <taxon>Eukaryota</taxon>
        <taxon>Fungi</taxon>
        <taxon>Dikarya</taxon>
        <taxon>Basidiomycota</taxon>
        <taxon>Agaricomycotina</taxon>
        <taxon>Agaricomycetes</taxon>
        <taxon>Phallomycetidae</taxon>
        <taxon>Geastrales</taxon>
        <taxon>Sphaerobolaceae</taxon>
        <taxon>Sphaerobolus</taxon>
    </lineage>
</organism>
<dbReference type="AlphaFoldDB" id="A0A0C9UN94"/>
<dbReference type="GO" id="GO:0020037">
    <property type="term" value="F:heme binding"/>
    <property type="evidence" value="ECO:0007669"/>
    <property type="project" value="InterPro"/>
</dbReference>
<evidence type="ECO:0000256" key="13">
    <source>
        <dbReference type="PIRSR" id="PIRSR602401-1"/>
    </source>
</evidence>
<evidence type="ECO:0008006" key="16">
    <source>
        <dbReference type="Google" id="ProtNLM"/>
    </source>
</evidence>
<protein>
    <recommendedName>
        <fullName evidence="16">Cytochrome P450</fullName>
    </recommendedName>
</protein>
<dbReference type="PANTHER" id="PTHR46300:SF2">
    <property type="entry name" value="CYTOCHROME P450 MONOOXYGENASE ALNH-RELATED"/>
    <property type="match status" value="1"/>
</dbReference>
<accession>A0A0C9UN94</accession>
<dbReference type="GO" id="GO:0016705">
    <property type="term" value="F:oxidoreductase activity, acting on paired donors, with incorporation or reduction of molecular oxygen"/>
    <property type="evidence" value="ECO:0007669"/>
    <property type="project" value="InterPro"/>
</dbReference>
<dbReference type="InterPro" id="IPR001128">
    <property type="entry name" value="Cyt_P450"/>
</dbReference>
<gene>
    <name evidence="14" type="ORF">M422DRAFT_62096</name>
</gene>
<dbReference type="OrthoDB" id="1470350at2759"/>
<evidence type="ECO:0000256" key="9">
    <source>
        <dbReference type="ARBA" id="ARBA00023002"/>
    </source>
</evidence>
<dbReference type="InterPro" id="IPR036396">
    <property type="entry name" value="Cyt_P450_sf"/>
</dbReference>